<keyword evidence="1" id="KW-1133">Transmembrane helix</keyword>
<organism evidence="2 3">
    <name type="scientific">Parascaris equorum</name>
    <name type="common">Equine roundworm</name>
    <dbReference type="NCBI Taxonomy" id="6256"/>
    <lineage>
        <taxon>Eukaryota</taxon>
        <taxon>Metazoa</taxon>
        <taxon>Ecdysozoa</taxon>
        <taxon>Nematoda</taxon>
        <taxon>Chromadorea</taxon>
        <taxon>Rhabditida</taxon>
        <taxon>Spirurina</taxon>
        <taxon>Ascaridomorpha</taxon>
        <taxon>Ascaridoidea</taxon>
        <taxon>Ascarididae</taxon>
        <taxon>Parascaris</taxon>
    </lineage>
</organism>
<proteinExistence type="predicted"/>
<reference evidence="3" key="1">
    <citation type="submission" date="2022-11" db="UniProtKB">
        <authorList>
            <consortium name="WormBaseParasite"/>
        </authorList>
    </citation>
    <scope>IDENTIFICATION</scope>
</reference>
<dbReference type="AlphaFoldDB" id="A0A914R3B0"/>
<accession>A0A914R3B0</accession>
<evidence type="ECO:0000313" key="2">
    <source>
        <dbReference type="Proteomes" id="UP000887564"/>
    </source>
</evidence>
<keyword evidence="1" id="KW-0472">Membrane</keyword>
<dbReference type="Gene3D" id="2.40.128.20">
    <property type="match status" value="1"/>
</dbReference>
<dbReference type="Proteomes" id="UP000887564">
    <property type="component" value="Unplaced"/>
</dbReference>
<keyword evidence="2" id="KW-1185">Reference proteome</keyword>
<protein>
    <submittedName>
        <fullName evidence="3">Uncharacterized protein</fullName>
    </submittedName>
</protein>
<evidence type="ECO:0000313" key="3">
    <source>
        <dbReference type="WBParaSite" id="PEQ_0000093601-mRNA-1"/>
    </source>
</evidence>
<dbReference type="WBParaSite" id="PEQ_0000093601-mRNA-1">
    <property type="protein sequence ID" value="PEQ_0000093601-mRNA-1"/>
    <property type="gene ID" value="PEQ_0000093601"/>
</dbReference>
<name>A0A914R3B0_PAREQ</name>
<dbReference type="InterPro" id="IPR012674">
    <property type="entry name" value="Calycin"/>
</dbReference>
<evidence type="ECO:0000256" key="1">
    <source>
        <dbReference type="SAM" id="Phobius"/>
    </source>
</evidence>
<sequence>MEHIFLQMSGSLYIIVTALLLCVGAKRLPDKFLGRFKLEKSTNLDEYLAARATKITDTAIKGTDIY</sequence>
<feature type="transmembrane region" description="Helical" evidence="1">
    <location>
        <begin position="6"/>
        <end position="25"/>
    </location>
</feature>
<keyword evidence="1" id="KW-0812">Transmembrane</keyword>